<feature type="region of interest" description="Disordered" evidence="13">
    <location>
        <begin position="1"/>
        <end position="41"/>
    </location>
</feature>
<keyword evidence="7" id="KW-0472">Membrane</keyword>
<evidence type="ECO:0000256" key="1">
    <source>
        <dbReference type="ARBA" id="ARBA00004240"/>
    </source>
</evidence>
<dbReference type="Pfam" id="PF13499">
    <property type="entry name" value="EF-hand_7"/>
    <property type="match status" value="2"/>
</dbReference>
<dbReference type="PROSITE" id="PS00018">
    <property type="entry name" value="EF_HAND_1"/>
    <property type="match status" value="2"/>
</dbReference>
<feature type="compositionally biased region" description="Low complexity" evidence="13">
    <location>
        <begin position="92"/>
        <end position="108"/>
    </location>
</feature>
<dbReference type="Proteomes" id="UP001164746">
    <property type="component" value="Chromosome 2"/>
</dbReference>
<dbReference type="PANTHER" id="PTHR46212:SF10">
    <property type="entry name" value="PEFLIN"/>
    <property type="match status" value="1"/>
</dbReference>
<dbReference type="PROSITE" id="PS50222">
    <property type="entry name" value="EF_HAND_2"/>
    <property type="match status" value="2"/>
</dbReference>
<dbReference type="InterPro" id="IPR051426">
    <property type="entry name" value="Peflin/Sorcin_CaBP"/>
</dbReference>
<evidence type="ECO:0000256" key="10">
    <source>
        <dbReference type="ARBA" id="ARBA00041025"/>
    </source>
</evidence>
<dbReference type="CDD" id="cd16183">
    <property type="entry name" value="EFh_PEF_ALG-2"/>
    <property type="match status" value="1"/>
</dbReference>
<feature type="domain" description="EF-hand" evidence="14">
    <location>
        <begin position="114"/>
        <end position="149"/>
    </location>
</feature>
<evidence type="ECO:0000256" key="9">
    <source>
        <dbReference type="ARBA" id="ARBA00037873"/>
    </source>
</evidence>
<evidence type="ECO:0000259" key="14">
    <source>
        <dbReference type="PROSITE" id="PS50222"/>
    </source>
</evidence>
<feature type="region of interest" description="Disordered" evidence="13">
    <location>
        <begin position="81"/>
        <end position="113"/>
    </location>
</feature>
<proteinExistence type="predicted"/>
<dbReference type="SUPFAM" id="SSF47473">
    <property type="entry name" value="EF-hand"/>
    <property type="match status" value="1"/>
</dbReference>
<evidence type="ECO:0000256" key="4">
    <source>
        <dbReference type="ARBA" id="ARBA00022737"/>
    </source>
</evidence>
<evidence type="ECO:0000256" key="5">
    <source>
        <dbReference type="ARBA" id="ARBA00022824"/>
    </source>
</evidence>
<sequence length="291" mass="32311">MELGRPGRGRLVTGHHKGTSSREHPGPHLQTSCTGDSRDMETQAGNSRVMVHLQDTDLQDNSNRVMVHLLASMASQVVSMASQGGQPGGQYGAPQGQFGGFQPAGYGQPAPPPGVSQEVWGWFQAVDGDRNGKITSEELRQALHNGNWSPFNAETCRLMVGMFDKDRSGTIDVQEFAALWKYVQDWKSCFDRFDTDRSGNIDAGELSNAFRTFGYNLSPQFCDVVVRTFDRRGARNIQFDDFIQACVLLKTLTDKFRAKDTQQNGTVRISYEEVGGTIKHGWKKKGQEKED</sequence>
<evidence type="ECO:0000256" key="12">
    <source>
        <dbReference type="ARBA" id="ARBA00042606"/>
    </source>
</evidence>
<dbReference type="PANTHER" id="PTHR46212">
    <property type="entry name" value="PEFLIN"/>
    <property type="match status" value="1"/>
</dbReference>
<keyword evidence="3" id="KW-0479">Metal-binding</keyword>
<keyword evidence="6" id="KW-0106">Calcium</keyword>
<keyword evidence="5" id="KW-0256">Endoplasmic reticulum</keyword>
<comment type="subcellular location">
    <subcellularLocation>
        <location evidence="9">Cytoplasmic vesicle</location>
        <location evidence="9">COPII-coated vesicle membrane</location>
        <topology evidence="9">Peripheral membrane protein</topology>
    </subcellularLocation>
    <subcellularLocation>
        <location evidence="1">Endoplasmic reticulum</location>
    </subcellularLocation>
</comment>
<evidence type="ECO:0000256" key="2">
    <source>
        <dbReference type="ARBA" id="ARBA00022490"/>
    </source>
</evidence>
<dbReference type="SMART" id="SM00054">
    <property type="entry name" value="EFh"/>
    <property type="match status" value="3"/>
</dbReference>
<keyword evidence="16" id="KW-1185">Reference proteome</keyword>
<keyword evidence="4" id="KW-0677">Repeat</keyword>
<dbReference type="Gene3D" id="1.10.238.10">
    <property type="entry name" value="EF-hand"/>
    <property type="match status" value="1"/>
</dbReference>
<evidence type="ECO:0000313" key="16">
    <source>
        <dbReference type="Proteomes" id="UP001164746"/>
    </source>
</evidence>
<name>A0ABY7DJL8_MYAAR</name>
<evidence type="ECO:0000256" key="11">
    <source>
        <dbReference type="ARBA" id="ARBA00041490"/>
    </source>
</evidence>
<protein>
    <recommendedName>
        <fullName evidence="10">Peflin</fullName>
    </recommendedName>
    <alternativeName>
        <fullName evidence="11">PEF protein with a long N-terminal hydrophobic domain</fullName>
    </alternativeName>
    <alternativeName>
        <fullName evidence="12">Penta-EF hand domain-containing protein 1</fullName>
    </alternativeName>
</protein>
<reference evidence="15" key="1">
    <citation type="submission" date="2022-11" db="EMBL/GenBank/DDBJ databases">
        <title>Centuries of genome instability and evolution in soft-shell clam transmissible cancer (bioRxiv).</title>
        <authorList>
            <person name="Hart S.F.M."/>
            <person name="Yonemitsu M.A."/>
            <person name="Giersch R.M."/>
            <person name="Beal B.F."/>
            <person name="Arriagada G."/>
            <person name="Davis B.W."/>
            <person name="Ostrander E.A."/>
            <person name="Goff S.P."/>
            <person name="Metzger M.J."/>
        </authorList>
    </citation>
    <scope>NUCLEOTIDE SEQUENCE</scope>
    <source>
        <strain evidence="15">MELC-2E11</strain>
        <tissue evidence="15">Siphon/mantle</tissue>
    </source>
</reference>
<evidence type="ECO:0000313" key="15">
    <source>
        <dbReference type="EMBL" id="WAQ97539.1"/>
    </source>
</evidence>
<keyword evidence="2" id="KW-0963">Cytoplasm</keyword>
<feature type="domain" description="EF-hand" evidence="14">
    <location>
        <begin position="181"/>
        <end position="216"/>
    </location>
</feature>
<evidence type="ECO:0000256" key="7">
    <source>
        <dbReference type="ARBA" id="ARBA00023136"/>
    </source>
</evidence>
<evidence type="ECO:0000256" key="3">
    <source>
        <dbReference type="ARBA" id="ARBA00022723"/>
    </source>
</evidence>
<dbReference type="InterPro" id="IPR002048">
    <property type="entry name" value="EF_hand_dom"/>
</dbReference>
<gene>
    <name evidence="15" type="ORF">MAR_030229</name>
</gene>
<dbReference type="EMBL" id="CP111013">
    <property type="protein sequence ID" value="WAQ97539.1"/>
    <property type="molecule type" value="Genomic_DNA"/>
</dbReference>
<dbReference type="InterPro" id="IPR011992">
    <property type="entry name" value="EF-hand-dom_pair"/>
</dbReference>
<evidence type="ECO:0000256" key="13">
    <source>
        <dbReference type="SAM" id="MobiDB-lite"/>
    </source>
</evidence>
<dbReference type="InterPro" id="IPR018247">
    <property type="entry name" value="EF_Hand_1_Ca_BS"/>
</dbReference>
<accession>A0ABY7DJL8</accession>
<evidence type="ECO:0000256" key="8">
    <source>
        <dbReference type="ARBA" id="ARBA00023329"/>
    </source>
</evidence>
<organism evidence="15 16">
    <name type="scientific">Mya arenaria</name>
    <name type="common">Soft-shell clam</name>
    <dbReference type="NCBI Taxonomy" id="6604"/>
    <lineage>
        <taxon>Eukaryota</taxon>
        <taxon>Metazoa</taxon>
        <taxon>Spiralia</taxon>
        <taxon>Lophotrochozoa</taxon>
        <taxon>Mollusca</taxon>
        <taxon>Bivalvia</taxon>
        <taxon>Autobranchia</taxon>
        <taxon>Heteroconchia</taxon>
        <taxon>Euheterodonta</taxon>
        <taxon>Imparidentia</taxon>
        <taxon>Neoheterodontei</taxon>
        <taxon>Myida</taxon>
        <taxon>Myoidea</taxon>
        <taxon>Myidae</taxon>
        <taxon>Mya</taxon>
    </lineage>
</organism>
<evidence type="ECO:0000256" key="6">
    <source>
        <dbReference type="ARBA" id="ARBA00022837"/>
    </source>
</evidence>
<keyword evidence="8" id="KW-0968">Cytoplasmic vesicle</keyword>